<comment type="caution">
    <text evidence="1">The sequence shown here is derived from an EMBL/GenBank/DDBJ whole genome shotgun (WGS) entry which is preliminary data.</text>
</comment>
<dbReference type="Proteomes" id="UP001165590">
    <property type="component" value="Unassembled WGS sequence"/>
</dbReference>
<evidence type="ECO:0000313" key="1">
    <source>
        <dbReference type="EMBL" id="MCX4232107.1"/>
    </source>
</evidence>
<sequence>MSAAVRPLADAAEEALVRLDGEFARRALGARPWTVADYYVRVERIKAQYTLCREGQRRAEAAS</sequence>
<organism evidence="1 2">
    <name type="scientific">Streptomyces ortus</name>
    <dbReference type="NCBI Taxonomy" id="2867268"/>
    <lineage>
        <taxon>Bacteria</taxon>
        <taxon>Bacillati</taxon>
        <taxon>Actinomycetota</taxon>
        <taxon>Actinomycetes</taxon>
        <taxon>Kitasatosporales</taxon>
        <taxon>Streptomycetaceae</taxon>
        <taxon>Streptomyces</taxon>
    </lineage>
</organism>
<proteinExistence type="predicted"/>
<dbReference type="EMBL" id="JAIFZO010000002">
    <property type="protein sequence ID" value="MCX4232107.1"/>
    <property type="molecule type" value="Genomic_DNA"/>
</dbReference>
<evidence type="ECO:0000313" key="2">
    <source>
        <dbReference type="Proteomes" id="UP001165590"/>
    </source>
</evidence>
<name>A0ABT3UX82_9ACTN</name>
<keyword evidence="2" id="KW-1185">Reference proteome</keyword>
<dbReference type="RefSeq" id="WP_267025210.1">
    <property type="nucleotide sequence ID" value="NZ_JAIFZO010000002.1"/>
</dbReference>
<evidence type="ECO:0008006" key="3">
    <source>
        <dbReference type="Google" id="ProtNLM"/>
    </source>
</evidence>
<reference evidence="1" key="1">
    <citation type="journal article" date="2022" name="bioRxiv">
        <title>Discovery and biosynthetic assessment of Streptomyces ortus sp nov. isolated from a deep-sea sponge.</title>
        <authorList>
            <person name="Williams S.E."/>
        </authorList>
    </citation>
    <scope>NUCLEOTIDE SEQUENCE</scope>
    <source>
        <strain evidence="1">A15ISP2-DRY2</strain>
    </source>
</reference>
<protein>
    <recommendedName>
        <fullName evidence="3">Integrase</fullName>
    </recommendedName>
</protein>
<gene>
    <name evidence="1" type="ORF">K3769_04775</name>
</gene>
<accession>A0ABT3UX82</accession>